<dbReference type="Gene3D" id="1.20.1080.10">
    <property type="entry name" value="Glycerol uptake facilitator protein"/>
    <property type="match status" value="1"/>
</dbReference>
<evidence type="ECO:0000256" key="4">
    <source>
        <dbReference type="ARBA" id="ARBA00023136"/>
    </source>
</evidence>
<keyword evidence="8" id="KW-1185">Reference proteome</keyword>
<keyword evidence="3 6" id="KW-1133">Transmembrane helix</keyword>
<feature type="region of interest" description="Disordered" evidence="5">
    <location>
        <begin position="674"/>
        <end position="694"/>
    </location>
</feature>
<protein>
    <submittedName>
        <fullName evidence="7">Site-specific recombinase</fullName>
    </submittedName>
</protein>
<evidence type="ECO:0000256" key="2">
    <source>
        <dbReference type="ARBA" id="ARBA00022692"/>
    </source>
</evidence>
<dbReference type="InterPro" id="IPR011385">
    <property type="entry name" value="Site-sp_rcmbase"/>
</dbReference>
<evidence type="ECO:0000256" key="5">
    <source>
        <dbReference type="SAM" id="MobiDB-lite"/>
    </source>
</evidence>
<dbReference type="PIRSF" id="PIRSF015380">
    <property type="entry name" value="Site-sp_rcmb"/>
    <property type="match status" value="1"/>
</dbReference>
<dbReference type="Proteomes" id="UP000199642">
    <property type="component" value="Unassembled WGS sequence"/>
</dbReference>
<dbReference type="EMBL" id="FOPC01000001">
    <property type="protein sequence ID" value="SFG12436.1"/>
    <property type="molecule type" value="Genomic_DNA"/>
</dbReference>
<evidence type="ECO:0000256" key="6">
    <source>
        <dbReference type="SAM" id="Phobius"/>
    </source>
</evidence>
<dbReference type="RefSeq" id="WP_092788643.1">
    <property type="nucleotide sequence ID" value="NZ_FOPC01000001.1"/>
</dbReference>
<feature type="transmembrane region" description="Helical" evidence="6">
    <location>
        <begin position="547"/>
        <end position="567"/>
    </location>
</feature>
<dbReference type="AlphaFoldDB" id="A0A1I2PFK9"/>
<evidence type="ECO:0000256" key="1">
    <source>
        <dbReference type="ARBA" id="ARBA00004141"/>
    </source>
</evidence>
<keyword evidence="4 6" id="KW-0472">Membrane</keyword>
<feature type="transmembrane region" description="Helical" evidence="6">
    <location>
        <begin position="483"/>
        <end position="505"/>
    </location>
</feature>
<dbReference type="InterPro" id="IPR023271">
    <property type="entry name" value="Aquaporin-like"/>
</dbReference>
<feature type="transmembrane region" description="Helical" evidence="6">
    <location>
        <begin position="603"/>
        <end position="626"/>
    </location>
</feature>
<evidence type="ECO:0000313" key="7">
    <source>
        <dbReference type="EMBL" id="SFG12436.1"/>
    </source>
</evidence>
<sequence>MTFPQLVEKVNILDNLGSPQGVVWLIDQIRPPKNKLELAEENLAALILDIRNHPAEKDRFKAYLRTFISSRQIVQLFTDSGIQTGKGFFTEAFDRINSWFLPRLYGETDHTETFNEIFHQSWDYKWVEKISREAWATLFKEFDLVELERLDLDSRLTTHLLNSILVVSQRVAAMGLEPEILAKLPELEEFDSPFVIQNKEIFDYLDAYQTQKDFDRTNKNADYKQILVMLSQCADYVNLIRKNKRRFGADISLTYLLNRINQNINRLRTLMKLAVQIKEAEDFESEIELLKTLVYSENKKNSLQDHFDTNVRLLAFQVTEHAGRTGEHYIANTGSEWFKMLFKAMGGGLIVGFLSIFKVFIYYMKASPFGEAFLYSMNYSLGFIGIHVSHSTLATKQPAMTASKLAAALDEVTKPKDKAIENLAEVILRLSRSQFIAFVGNVVIAFPVAFLVAFGYHWYTGEHVAGPDKAMTLINELHPFNSYAIFHAGIAGVFLFLSGMISGYYDNKSVYNKIPQRLQQHKLLVKLFGKTRMVNFGNYIDQNLGSLMGNFFLGIFLGSTGTIGYILGLPLDIRHITFSSGNFGLAVASIGDRLNDYQVFMSILGIFFIGLMNFLVSFSLAIFVAIKSRGVNFKETRKLIRTIFVWFLYRPAEFFFPPRTSKLKKTNEIEILEKETEERPKLNDETEKVRPTKD</sequence>
<comment type="subcellular location">
    <subcellularLocation>
        <location evidence="1">Membrane</location>
        <topology evidence="1">Multi-pass membrane protein</topology>
    </subcellularLocation>
</comment>
<reference evidence="8" key="1">
    <citation type="submission" date="2016-10" db="EMBL/GenBank/DDBJ databases">
        <authorList>
            <person name="Varghese N."/>
            <person name="Submissions S."/>
        </authorList>
    </citation>
    <scope>NUCLEOTIDE SEQUENCE [LARGE SCALE GENOMIC DNA]</scope>
    <source>
        <strain evidence="8">DSM 19315</strain>
    </source>
</reference>
<dbReference type="Pfam" id="PF10136">
    <property type="entry name" value="SpecificRecomb"/>
    <property type="match status" value="1"/>
</dbReference>
<dbReference type="OrthoDB" id="5688397at2"/>
<dbReference type="STRING" id="435880.SAMN04487988_101492"/>
<evidence type="ECO:0000256" key="3">
    <source>
        <dbReference type="ARBA" id="ARBA00022989"/>
    </source>
</evidence>
<feature type="transmembrane region" description="Helical" evidence="6">
    <location>
        <begin position="344"/>
        <end position="364"/>
    </location>
</feature>
<organism evidence="7 8">
    <name type="scientific">Algoriphagus hitonicola</name>
    <dbReference type="NCBI Taxonomy" id="435880"/>
    <lineage>
        <taxon>Bacteria</taxon>
        <taxon>Pseudomonadati</taxon>
        <taxon>Bacteroidota</taxon>
        <taxon>Cytophagia</taxon>
        <taxon>Cytophagales</taxon>
        <taxon>Cyclobacteriaceae</taxon>
        <taxon>Algoriphagus</taxon>
    </lineage>
</organism>
<proteinExistence type="predicted"/>
<evidence type="ECO:0000313" key="8">
    <source>
        <dbReference type="Proteomes" id="UP000199642"/>
    </source>
</evidence>
<gene>
    <name evidence="7" type="ORF">SAMN04487988_101492</name>
</gene>
<accession>A0A1I2PFK9</accession>
<feature type="transmembrane region" description="Helical" evidence="6">
    <location>
        <begin position="435"/>
        <end position="459"/>
    </location>
</feature>
<keyword evidence="2 6" id="KW-0812">Transmembrane</keyword>
<dbReference type="GO" id="GO:0016020">
    <property type="term" value="C:membrane"/>
    <property type="evidence" value="ECO:0007669"/>
    <property type="project" value="UniProtKB-SubCell"/>
</dbReference>
<name>A0A1I2PFK9_9BACT</name>